<reference evidence="2 3" key="1">
    <citation type="submission" date="2020-08" db="EMBL/GenBank/DDBJ databases">
        <authorList>
            <person name="Hejnol A."/>
        </authorList>
    </citation>
    <scope>NUCLEOTIDE SEQUENCE [LARGE SCALE GENOMIC DNA]</scope>
</reference>
<proteinExistence type="predicted"/>
<feature type="region of interest" description="Disordered" evidence="1">
    <location>
        <begin position="47"/>
        <end position="74"/>
    </location>
</feature>
<organism evidence="2 3">
    <name type="scientific">Dimorphilus gyrociliatus</name>
    <dbReference type="NCBI Taxonomy" id="2664684"/>
    <lineage>
        <taxon>Eukaryota</taxon>
        <taxon>Metazoa</taxon>
        <taxon>Spiralia</taxon>
        <taxon>Lophotrochozoa</taxon>
        <taxon>Annelida</taxon>
        <taxon>Polychaeta</taxon>
        <taxon>Polychaeta incertae sedis</taxon>
        <taxon>Dinophilidae</taxon>
        <taxon>Dimorphilus</taxon>
    </lineage>
</organism>
<dbReference type="AlphaFoldDB" id="A0A7I8WBB5"/>
<accession>A0A7I8WBB5</accession>
<gene>
    <name evidence="2" type="ORF">DGYR_LOCUS12799</name>
</gene>
<evidence type="ECO:0000313" key="2">
    <source>
        <dbReference type="EMBL" id="CAD5125423.1"/>
    </source>
</evidence>
<evidence type="ECO:0000256" key="1">
    <source>
        <dbReference type="SAM" id="MobiDB-lite"/>
    </source>
</evidence>
<comment type="caution">
    <text evidence="2">The sequence shown here is derived from an EMBL/GenBank/DDBJ whole genome shotgun (WGS) entry which is preliminary data.</text>
</comment>
<evidence type="ECO:0000313" key="3">
    <source>
        <dbReference type="Proteomes" id="UP000549394"/>
    </source>
</evidence>
<dbReference type="EMBL" id="CAJFCJ010000026">
    <property type="protein sequence ID" value="CAD5125423.1"/>
    <property type="molecule type" value="Genomic_DNA"/>
</dbReference>
<sequence length="190" mass="21268">MSDSDISLSDLFETRIEADELNVGNAVDDDEMSKCQLKLEELLAQEQRDMETLESRVSALHNDDSSSPPQGPTAAEIQAELDELKALLEANTTAAEKLDNDYDTVINNLITENPELKDSLHLDTPSAVLAKKAGYIASDSEDEKEKRKTVFKPRVTKKKRRQPTIMPISVTNQEALSLMEENESPLFRNF</sequence>
<protein>
    <submittedName>
        <fullName evidence="2">DgyrCDS13649</fullName>
    </submittedName>
</protein>
<keyword evidence="3" id="KW-1185">Reference proteome</keyword>
<name>A0A7I8WBB5_9ANNE</name>
<dbReference type="Proteomes" id="UP000549394">
    <property type="component" value="Unassembled WGS sequence"/>
</dbReference>